<dbReference type="GO" id="GO:0004134">
    <property type="term" value="F:4-alpha-glucanotransferase activity"/>
    <property type="evidence" value="ECO:0007669"/>
    <property type="project" value="InterPro"/>
</dbReference>
<dbReference type="SUPFAM" id="SSF48208">
    <property type="entry name" value="Six-hairpin glycosidases"/>
    <property type="match status" value="1"/>
</dbReference>
<dbReference type="InterPro" id="IPR032790">
    <property type="entry name" value="GDE_C"/>
</dbReference>
<dbReference type="Proteomes" id="UP000500961">
    <property type="component" value="Chromosome"/>
</dbReference>
<dbReference type="Pfam" id="PF12439">
    <property type="entry name" value="GDE_N"/>
    <property type="match status" value="1"/>
</dbReference>
<feature type="domain" description="Glycogen debranching enzyme C-terminal" evidence="1">
    <location>
        <begin position="277"/>
        <end position="637"/>
    </location>
</feature>
<dbReference type="InterPro" id="IPR006451">
    <property type="entry name" value="Glycogen_debranch_arc"/>
</dbReference>
<reference evidence="3 4" key="1">
    <citation type="submission" date="2019-07" db="EMBL/GenBank/DDBJ databases">
        <title>Thalassofilum flectens gen. nov., sp. nov., a novel moderate thermophilic anaerobe from a shallow sea hot spring in Kunashir Island (Russia), representing a new family in the order Bacteroidales, and proposal of Thalassofilacea fam. nov.</title>
        <authorList>
            <person name="Kochetkova T.V."/>
            <person name="Podosokorskaya O.A."/>
            <person name="Novikov A."/>
            <person name="Elcheninov A.G."/>
            <person name="Toshchakov S.V."/>
            <person name="Kublanov I.V."/>
        </authorList>
    </citation>
    <scope>NUCLEOTIDE SEQUENCE [LARGE SCALE GENOMIC DNA]</scope>
    <source>
        <strain evidence="3 4">38-H</strain>
    </source>
</reference>
<gene>
    <name evidence="3" type="ORF">FHG85_03055</name>
</gene>
<name>A0A7D4C7W7_9BACT</name>
<keyword evidence="4" id="KW-1185">Reference proteome</keyword>
<dbReference type="InterPro" id="IPR010401">
    <property type="entry name" value="AGL/Gdb1"/>
</dbReference>
<dbReference type="AlphaFoldDB" id="A0A7D4C7W7"/>
<dbReference type="PANTHER" id="PTHR10569:SF2">
    <property type="entry name" value="GLYCOGEN DEBRANCHING ENZYME"/>
    <property type="match status" value="1"/>
</dbReference>
<feature type="domain" description="Glycogen debranching enzyme bacterial and archaeal type N-terminal" evidence="2">
    <location>
        <begin position="20"/>
        <end position="239"/>
    </location>
</feature>
<dbReference type="Pfam" id="PF06202">
    <property type="entry name" value="GDE_C"/>
    <property type="match status" value="1"/>
</dbReference>
<dbReference type="Gene3D" id="1.50.10.10">
    <property type="match status" value="1"/>
</dbReference>
<dbReference type="GO" id="GO:0004135">
    <property type="term" value="F:amylo-alpha-1,6-glucosidase activity"/>
    <property type="evidence" value="ECO:0007669"/>
    <property type="project" value="InterPro"/>
</dbReference>
<proteinExistence type="predicted"/>
<protein>
    <submittedName>
        <fullName evidence="3">Amylo-alpha-1,6-glucosidase</fullName>
    </submittedName>
</protein>
<evidence type="ECO:0000313" key="4">
    <source>
        <dbReference type="Proteomes" id="UP000500961"/>
    </source>
</evidence>
<dbReference type="RefSeq" id="WP_173072892.1">
    <property type="nucleotide sequence ID" value="NZ_CP041345.1"/>
</dbReference>
<dbReference type="InterPro" id="IPR024742">
    <property type="entry name" value="Glycogen_debranch_N"/>
</dbReference>
<evidence type="ECO:0000313" key="3">
    <source>
        <dbReference type="EMBL" id="QKG79282.1"/>
    </source>
</evidence>
<dbReference type="GO" id="GO:0005980">
    <property type="term" value="P:glycogen catabolic process"/>
    <property type="evidence" value="ECO:0007669"/>
    <property type="project" value="InterPro"/>
</dbReference>
<evidence type="ECO:0000259" key="2">
    <source>
        <dbReference type="Pfam" id="PF12439"/>
    </source>
</evidence>
<dbReference type="PANTHER" id="PTHR10569">
    <property type="entry name" value="GLYCOGEN DEBRANCHING ENZYME"/>
    <property type="match status" value="1"/>
</dbReference>
<accession>A0A7D4C7W7</accession>
<dbReference type="NCBIfam" id="TIGR01561">
    <property type="entry name" value="gde_arch"/>
    <property type="match status" value="1"/>
</dbReference>
<organism evidence="3 4">
    <name type="scientific">Tenuifilum thalassicum</name>
    <dbReference type="NCBI Taxonomy" id="2590900"/>
    <lineage>
        <taxon>Bacteria</taxon>
        <taxon>Pseudomonadati</taxon>
        <taxon>Bacteroidota</taxon>
        <taxon>Bacteroidia</taxon>
        <taxon>Bacteroidales</taxon>
        <taxon>Tenuifilaceae</taxon>
        <taxon>Tenuifilum</taxon>
    </lineage>
</organism>
<dbReference type="KEGG" id="ttz:FHG85_03055"/>
<sequence length="650" mass="75121">MKYLSFDKEKLVNLEYSLNREILSTNRAGGYCSTSIILCNTRKYHGLMVLPIDEFDGENHVLLSSVDETVIQHGQEFNLGIHRYPGIYEPRGHKYIIDFVYEPTPTLTYRVGGVVLKKELLFVHNEEQFMIRYTLLDAHSPTRLKIKPFLAFRNAHNVSKANMWANTKFQPCQNGVKYKLYTGFPTLHLQLNKKNEFVPCPDWYYNIEYMEELKRGYEGHEDLFVPGYFEIPIKKGDSIIFSASTEEHSPSSLLRKFNKELEIRPNKDSFEACIANAANQFIVHKNKKWDIIAGYPWFGSWGRDSFISLPGLTLGLDNPNLCKTLLDSLSKKLKNGLFPNMGNYTSQAFNSVDAPLWYFWALQQYYEYTNDHKTVWKEFGKRMKNIIKAFRDGLPFNIKMMENGLVWAGKKGYALTWMDAVVHGKPVTPRIGYPVEINALWYNALMFTIELATKNKDYRFVKEWLPVAERAKESFNKLFWLPELGYLADYVDENGPNTDIRPNQVFALSLKYTPLDEDKMPSILKVIDKELYTPKGLRTLSPNNPHYVGRYEGDQPTRDSAYHQGTAWPWLLGAYVEAHFRINPTRAVNIANEILESFKEDIGIHGICTISEVYDGDPPQRPNGCISQAWSVAEIIRINKMVEKFNSKNN</sequence>
<evidence type="ECO:0000259" key="1">
    <source>
        <dbReference type="Pfam" id="PF06202"/>
    </source>
</evidence>
<dbReference type="InterPro" id="IPR012341">
    <property type="entry name" value="6hp_glycosidase-like_sf"/>
</dbReference>
<dbReference type="InterPro" id="IPR008928">
    <property type="entry name" value="6-hairpin_glycosidase_sf"/>
</dbReference>
<dbReference type="EMBL" id="CP041345">
    <property type="protein sequence ID" value="QKG79282.1"/>
    <property type="molecule type" value="Genomic_DNA"/>
</dbReference>